<keyword evidence="9" id="KW-0406">Ion transport</keyword>
<dbReference type="InterPro" id="IPR006153">
    <property type="entry name" value="Cation/H_exchanger_TM"/>
</dbReference>
<accession>A0A4P9K4W2</accession>
<feature type="transmembrane region" description="Helical" evidence="11">
    <location>
        <begin position="55"/>
        <end position="74"/>
    </location>
</feature>
<feature type="transmembrane region" description="Helical" evidence="11">
    <location>
        <begin position="298"/>
        <end position="316"/>
    </location>
</feature>
<evidence type="ECO:0000256" key="9">
    <source>
        <dbReference type="ARBA" id="ARBA00023065"/>
    </source>
</evidence>
<evidence type="ECO:0000256" key="1">
    <source>
        <dbReference type="ARBA" id="ARBA00004127"/>
    </source>
</evidence>
<dbReference type="FunFam" id="3.40.50.720:FF:000036">
    <property type="entry name" value="Glutathione-regulated potassium-efflux system protein KefB"/>
    <property type="match status" value="1"/>
</dbReference>
<dbReference type="InterPro" id="IPR004771">
    <property type="entry name" value="K/H_exchanger"/>
</dbReference>
<evidence type="ECO:0000259" key="12">
    <source>
        <dbReference type="PROSITE" id="PS51201"/>
    </source>
</evidence>
<dbReference type="GO" id="GO:0012505">
    <property type="term" value="C:endomembrane system"/>
    <property type="evidence" value="ECO:0007669"/>
    <property type="project" value="UniProtKB-SubCell"/>
</dbReference>
<dbReference type="PROSITE" id="PS51201">
    <property type="entry name" value="RCK_N"/>
    <property type="match status" value="1"/>
</dbReference>
<dbReference type="OrthoDB" id="9781411at2"/>
<dbReference type="GO" id="GO:0006813">
    <property type="term" value="P:potassium ion transport"/>
    <property type="evidence" value="ECO:0007669"/>
    <property type="project" value="UniProtKB-KW"/>
</dbReference>
<dbReference type="PANTHER" id="PTHR46157:SF4">
    <property type="entry name" value="K(+) EFFLUX ANTIPORTER 3, CHLOROPLASTIC"/>
    <property type="match status" value="1"/>
</dbReference>
<evidence type="ECO:0000256" key="7">
    <source>
        <dbReference type="ARBA" id="ARBA00022958"/>
    </source>
</evidence>
<dbReference type="Gene3D" id="3.40.50.720">
    <property type="entry name" value="NAD(P)-binding Rossmann-like Domain"/>
    <property type="match status" value="1"/>
</dbReference>
<reference evidence="14 15" key="1">
    <citation type="submission" date="2019-05" db="EMBL/GenBank/DDBJ databases">
        <title>Thiomicrorhabdus sediminis sp. nov, a novel sulfur-oxidizing bacterium isolated from coastal sediment.</title>
        <authorList>
            <person name="Liu X."/>
        </authorList>
    </citation>
    <scope>NUCLEOTIDE SEQUENCE [LARGE SCALE GENOMIC DNA]</scope>
    <source>
        <strain evidence="14 15">G1</strain>
    </source>
</reference>
<dbReference type="Pfam" id="PF00999">
    <property type="entry name" value="Na_H_Exchanger"/>
    <property type="match status" value="1"/>
</dbReference>
<dbReference type="EMBL" id="CP040602">
    <property type="protein sequence ID" value="QCU90025.1"/>
    <property type="molecule type" value="Genomic_DNA"/>
</dbReference>
<keyword evidence="5" id="KW-0633">Potassium transport</keyword>
<dbReference type="InterPro" id="IPR003148">
    <property type="entry name" value="RCK_N"/>
</dbReference>
<evidence type="ECO:0000256" key="3">
    <source>
        <dbReference type="ARBA" id="ARBA00022448"/>
    </source>
</evidence>
<dbReference type="Gene3D" id="1.20.1530.20">
    <property type="match status" value="1"/>
</dbReference>
<keyword evidence="6 11" id="KW-0812">Transmembrane</keyword>
<gene>
    <name evidence="14" type="ORF">FE785_04950</name>
</gene>
<evidence type="ECO:0000256" key="11">
    <source>
        <dbReference type="SAM" id="Phobius"/>
    </source>
</evidence>
<evidence type="ECO:0000256" key="5">
    <source>
        <dbReference type="ARBA" id="ARBA00022538"/>
    </source>
</evidence>
<organism evidence="14 15">
    <name type="scientific">Thiomicrorhabdus sediminis</name>
    <dbReference type="NCBI Taxonomy" id="2580412"/>
    <lineage>
        <taxon>Bacteria</taxon>
        <taxon>Pseudomonadati</taxon>
        <taxon>Pseudomonadota</taxon>
        <taxon>Gammaproteobacteria</taxon>
        <taxon>Thiotrichales</taxon>
        <taxon>Piscirickettsiaceae</taxon>
        <taxon>Thiomicrorhabdus</taxon>
    </lineage>
</organism>
<keyword evidence="3" id="KW-0813">Transport</keyword>
<dbReference type="RefSeq" id="WP_138564702.1">
    <property type="nucleotide sequence ID" value="NZ_CP040602.1"/>
</dbReference>
<proteinExistence type="inferred from homology"/>
<dbReference type="GO" id="GO:0015297">
    <property type="term" value="F:antiporter activity"/>
    <property type="evidence" value="ECO:0007669"/>
    <property type="project" value="UniProtKB-KW"/>
</dbReference>
<keyword evidence="8 11" id="KW-1133">Transmembrane helix</keyword>
<dbReference type="InterPro" id="IPR036721">
    <property type="entry name" value="RCK_C_sf"/>
</dbReference>
<keyword evidence="7" id="KW-0630">Potassium</keyword>
<evidence type="ECO:0000256" key="6">
    <source>
        <dbReference type="ARBA" id="ARBA00022692"/>
    </source>
</evidence>
<feature type="domain" description="RCK C-terminal" evidence="13">
    <location>
        <begin position="577"/>
        <end position="660"/>
    </location>
</feature>
<comment type="similarity">
    <text evidence="2">Belongs to the monovalent cation:proton antiporter 2 (CPA2) transporter (TC 2.A.37) family.</text>
</comment>
<dbReference type="Gene3D" id="3.30.70.1450">
    <property type="entry name" value="Regulator of K+ conductance, C-terminal domain"/>
    <property type="match status" value="1"/>
</dbReference>
<dbReference type="Pfam" id="PF02080">
    <property type="entry name" value="TrkA_C"/>
    <property type="match status" value="1"/>
</dbReference>
<feature type="transmembrane region" description="Helical" evidence="11">
    <location>
        <begin position="273"/>
        <end position="292"/>
    </location>
</feature>
<evidence type="ECO:0000256" key="4">
    <source>
        <dbReference type="ARBA" id="ARBA00022449"/>
    </source>
</evidence>
<dbReference type="GO" id="GO:1902600">
    <property type="term" value="P:proton transmembrane transport"/>
    <property type="evidence" value="ECO:0007669"/>
    <property type="project" value="InterPro"/>
</dbReference>
<feature type="transmembrane region" description="Helical" evidence="11">
    <location>
        <begin position="178"/>
        <end position="200"/>
    </location>
</feature>
<dbReference type="SUPFAM" id="SSF51735">
    <property type="entry name" value="NAD(P)-binding Rossmann-fold domains"/>
    <property type="match status" value="1"/>
</dbReference>
<dbReference type="GO" id="GO:0005886">
    <property type="term" value="C:plasma membrane"/>
    <property type="evidence" value="ECO:0007669"/>
    <property type="project" value="TreeGrafter"/>
</dbReference>
<dbReference type="NCBIfam" id="TIGR00932">
    <property type="entry name" value="2a37"/>
    <property type="match status" value="1"/>
</dbReference>
<feature type="transmembrane region" description="Helical" evidence="11">
    <location>
        <begin position="116"/>
        <end position="135"/>
    </location>
</feature>
<dbReference type="SUPFAM" id="SSF116726">
    <property type="entry name" value="TrkA C-terminal domain-like"/>
    <property type="match status" value="1"/>
</dbReference>
<dbReference type="PANTHER" id="PTHR46157">
    <property type="entry name" value="K(+) EFFLUX ANTIPORTER 3, CHLOROPLASTIC"/>
    <property type="match status" value="1"/>
</dbReference>
<sequence>MQDHLLINIVLLLIAAVITVSISRRLHFPPILGYIIVGIIVGPHAFGWIDKEENIELLAEFGIVFLLFGIGLEFSFSQMVAMRKQVFGLGTAQVLTTAVVIYLIGHFAGLDANTSIVIAGAFALSSTAIVIKQLTEQSEIHSRHGRSTVGILIFQDIMAIPLLILIPTLAMSGGEENALTWALGIAFFKGVLVVIIMHVIGKYMLRPLFHEVASAKSQELFTLTVLTVAISAAAFTEEMGLSMTLGAFLAGMMLSETEYRHQIESDIRPFQDILLGLFFVTVGMIISLEILFNNFLMIIGLTVAIIFVKGVILYSISRVFDKEPGVSARISLSLSQVGEFGLVLMTLAFTYKLLPEEEGNILLTAAVISMAIAPFMVKFNGHIARMLHKDSYKADHNEIATTISEDNKHISDHVILCGFGRVGQTVGRFLHSSNRAFLALDMDIKRVHEARAAGERVYYGDASKQTILEAAALRKSKIVIITFSDFHASMKILKTIRSMDPDIPVLVRTLDDQHVNELTEAGANEVVPDTFESSIMLASHLLLMIGHPPSQVLKQTRNIRKNRYQTLANFYPGEGDNPLEQHQVMKGIIHSIHLDESTYAVAKKLKTLKLKRFDVNVDAIKRGHVRGENPSSETTLRLNDHLVISGLPEDIKRAEKFIKTGKYTKKSHAKYAL</sequence>
<feature type="transmembrane region" description="Helical" evidence="11">
    <location>
        <begin position="360"/>
        <end position="379"/>
    </location>
</feature>
<evidence type="ECO:0000259" key="13">
    <source>
        <dbReference type="PROSITE" id="PS51202"/>
    </source>
</evidence>
<comment type="subcellular location">
    <subcellularLocation>
        <location evidence="1">Endomembrane system</location>
        <topology evidence="1">Multi-pass membrane protein</topology>
    </subcellularLocation>
</comment>
<feature type="transmembrane region" description="Helical" evidence="11">
    <location>
        <begin position="147"/>
        <end position="166"/>
    </location>
</feature>
<evidence type="ECO:0000256" key="8">
    <source>
        <dbReference type="ARBA" id="ARBA00022989"/>
    </source>
</evidence>
<dbReference type="Pfam" id="PF02254">
    <property type="entry name" value="TrkA_N"/>
    <property type="match status" value="1"/>
</dbReference>
<evidence type="ECO:0000313" key="15">
    <source>
        <dbReference type="Proteomes" id="UP000304864"/>
    </source>
</evidence>
<keyword evidence="10 11" id="KW-0472">Membrane</keyword>
<evidence type="ECO:0000256" key="10">
    <source>
        <dbReference type="ARBA" id="ARBA00023136"/>
    </source>
</evidence>
<dbReference type="GO" id="GO:0008324">
    <property type="term" value="F:monoatomic cation transmembrane transporter activity"/>
    <property type="evidence" value="ECO:0007669"/>
    <property type="project" value="InterPro"/>
</dbReference>
<dbReference type="InterPro" id="IPR038770">
    <property type="entry name" value="Na+/solute_symporter_sf"/>
</dbReference>
<dbReference type="Proteomes" id="UP000304864">
    <property type="component" value="Chromosome"/>
</dbReference>
<dbReference type="InterPro" id="IPR036291">
    <property type="entry name" value="NAD(P)-bd_dom_sf"/>
</dbReference>
<feature type="domain" description="RCK N-terminal" evidence="12">
    <location>
        <begin position="411"/>
        <end position="528"/>
    </location>
</feature>
<feature type="transmembrane region" description="Helical" evidence="11">
    <location>
        <begin position="86"/>
        <end position="104"/>
    </location>
</feature>
<dbReference type="InterPro" id="IPR006037">
    <property type="entry name" value="RCK_C"/>
</dbReference>
<protein>
    <submittedName>
        <fullName evidence="14">Potassium transporter</fullName>
    </submittedName>
</protein>
<keyword evidence="4" id="KW-0050">Antiport</keyword>
<dbReference type="AlphaFoldDB" id="A0A4P9K4W2"/>
<feature type="transmembrane region" description="Helical" evidence="11">
    <location>
        <begin position="6"/>
        <end position="24"/>
    </location>
</feature>
<dbReference type="KEGG" id="thig:FE785_04950"/>
<keyword evidence="15" id="KW-1185">Reference proteome</keyword>
<feature type="transmembrane region" description="Helical" evidence="11">
    <location>
        <begin position="31"/>
        <end position="49"/>
    </location>
</feature>
<evidence type="ECO:0000256" key="2">
    <source>
        <dbReference type="ARBA" id="ARBA00005551"/>
    </source>
</evidence>
<feature type="transmembrane region" description="Helical" evidence="11">
    <location>
        <begin position="337"/>
        <end position="354"/>
    </location>
</feature>
<dbReference type="PROSITE" id="PS51202">
    <property type="entry name" value="RCK_C"/>
    <property type="match status" value="1"/>
</dbReference>
<name>A0A4P9K4W2_9GAMM</name>
<evidence type="ECO:0000313" key="14">
    <source>
        <dbReference type="EMBL" id="QCU90025.1"/>
    </source>
</evidence>